<dbReference type="GO" id="GO:0008725">
    <property type="term" value="F:DNA-3-methyladenine glycosylase activity"/>
    <property type="evidence" value="ECO:0007669"/>
    <property type="project" value="TreeGrafter"/>
</dbReference>
<keyword evidence="2" id="KW-0234">DNA repair</keyword>
<dbReference type="GO" id="GO:0006285">
    <property type="term" value="P:base-excision repair, AP site formation"/>
    <property type="evidence" value="ECO:0007669"/>
    <property type="project" value="TreeGrafter"/>
</dbReference>
<evidence type="ECO:0000313" key="3">
    <source>
        <dbReference type="EMBL" id="TCO62018.1"/>
    </source>
</evidence>
<dbReference type="GO" id="GO:0043916">
    <property type="term" value="F:DNA-7-methylguanine glycosylase activity"/>
    <property type="evidence" value="ECO:0007669"/>
    <property type="project" value="TreeGrafter"/>
</dbReference>
<dbReference type="GO" id="GO:0032131">
    <property type="term" value="F:alkylated DNA binding"/>
    <property type="evidence" value="ECO:0007669"/>
    <property type="project" value="TreeGrafter"/>
</dbReference>
<dbReference type="GO" id="GO:0006307">
    <property type="term" value="P:DNA alkylation repair"/>
    <property type="evidence" value="ECO:0007669"/>
    <property type="project" value="TreeGrafter"/>
</dbReference>
<dbReference type="InterPro" id="IPR011257">
    <property type="entry name" value="DNA_glycosylase"/>
</dbReference>
<evidence type="ECO:0008006" key="5">
    <source>
        <dbReference type="Google" id="ProtNLM"/>
    </source>
</evidence>
<sequence>MAELRALQLSERKASYLIGVATALRDGRLRLPTRAGLDDQEVITELTRLHGIGRWTAEWFAVRVLGRPVVVAGDVALRRAVARQIVLETCA</sequence>
<dbReference type="AlphaFoldDB" id="A0A4R2JX98"/>
<proteinExistence type="predicted"/>
<organism evidence="3 4">
    <name type="scientific">Actinocrispum wychmicini</name>
    <dbReference type="NCBI Taxonomy" id="1213861"/>
    <lineage>
        <taxon>Bacteria</taxon>
        <taxon>Bacillati</taxon>
        <taxon>Actinomycetota</taxon>
        <taxon>Actinomycetes</taxon>
        <taxon>Pseudonocardiales</taxon>
        <taxon>Pseudonocardiaceae</taxon>
        <taxon>Actinocrispum</taxon>
    </lineage>
</organism>
<dbReference type="GO" id="GO:0005737">
    <property type="term" value="C:cytoplasm"/>
    <property type="evidence" value="ECO:0007669"/>
    <property type="project" value="TreeGrafter"/>
</dbReference>
<dbReference type="RefSeq" id="WP_132113482.1">
    <property type="nucleotide sequence ID" value="NZ_SLWS01000002.1"/>
</dbReference>
<dbReference type="Gene3D" id="1.10.340.30">
    <property type="entry name" value="Hypothetical protein, domain 2"/>
    <property type="match status" value="1"/>
</dbReference>
<dbReference type="PANTHER" id="PTHR43003">
    <property type="entry name" value="DNA-3-METHYLADENINE GLYCOSYLASE"/>
    <property type="match status" value="1"/>
</dbReference>
<name>A0A4R2JX98_9PSEU</name>
<dbReference type="InterPro" id="IPR051912">
    <property type="entry name" value="Alkylbase_DNA_Glycosylase/TA"/>
</dbReference>
<keyword evidence="4" id="KW-1185">Reference proteome</keyword>
<evidence type="ECO:0000256" key="1">
    <source>
        <dbReference type="ARBA" id="ARBA00022763"/>
    </source>
</evidence>
<reference evidence="3 4" key="1">
    <citation type="submission" date="2019-03" db="EMBL/GenBank/DDBJ databases">
        <title>Genomic Encyclopedia of Type Strains, Phase IV (KMG-IV): sequencing the most valuable type-strain genomes for metagenomic binning, comparative biology and taxonomic classification.</title>
        <authorList>
            <person name="Goeker M."/>
        </authorList>
    </citation>
    <scope>NUCLEOTIDE SEQUENCE [LARGE SCALE GENOMIC DNA]</scope>
    <source>
        <strain evidence="3 4">DSM 45934</strain>
    </source>
</reference>
<comment type="caution">
    <text evidence="3">The sequence shown here is derived from an EMBL/GenBank/DDBJ whole genome shotgun (WGS) entry which is preliminary data.</text>
</comment>
<dbReference type="OrthoDB" id="9811249at2"/>
<keyword evidence="1" id="KW-0227">DNA damage</keyword>
<dbReference type="Proteomes" id="UP000295680">
    <property type="component" value="Unassembled WGS sequence"/>
</dbReference>
<protein>
    <recommendedName>
        <fullName evidence="5">HhH-GPD superfamily base excision DNA repair protein</fullName>
    </recommendedName>
</protein>
<evidence type="ECO:0000313" key="4">
    <source>
        <dbReference type="Proteomes" id="UP000295680"/>
    </source>
</evidence>
<dbReference type="EMBL" id="SLWS01000002">
    <property type="protein sequence ID" value="TCO62018.1"/>
    <property type="molecule type" value="Genomic_DNA"/>
</dbReference>
<accession>A0A4R2JX98</accession>
<evidence type="ECO:0000256" key="2">
    <source>
        <dbReference type="ARBA" id="ARBA00023204"/>
    </source>
</evidence>
<dbReference type="GO" id="GO:0032993">
    <property type="term" value="C:protein-DNA complex"/>
    <property type="evidence" value="ECO:0007669"/>
    <property type="project" value="TreeGrafter"/>
</dbReference>
<dbReference type="SUPFAM" id="SSF48150">
    <property type="entry name" value="DNA-glycosylase"/>
    <property type="match status" value="1"/>
</dbReference>
<dbReference type="PANTHER" id="PTHR43003:SF5">
    <property type="entry name" value="DNA-3-METHYLADENINE GLYCOSYLASE"/>
    <property type="match status" value="1"/>
</dbReference>
<gene>
    <name evidence="3" type="ORF">EV192_102155</name>
</gene>